<organism evidence="8 9">
    <name type="scientific">Paenibacillus allorhizoplanae</name>
    <dbReference type="NCBI Taxonomy" id="2905648"/>
    <lineage>
        <taxon>Bacteria</taxon>
        <taxon>Bacillati</taxon>
        <taxon>Bacillota</taxon>
        <taxon>Bacilli</taxon>
        <taxon>Bacillales</taxon>
        <taxon>Paenibacillaceae</taxon>
        <taxon>Paenibacillus</taxon>
    </lineage>
</organism>
<feature type="transmembrane region" description="Helical" evidence="6">
    <location>
        <begin position="113"/>
        <end position="132"/>
    </location>
</feature>
<accession>A0ABM9CA65</accession>
<feature type="domain" description="GtrA/DPMS transmembrane" evidence="7">
    <location>
        <begin position="16"/>
        <end position="139"/>
    </location>
</feature>
<evidence type="ECO:0000313" key="8">
    <source>
        <dbReference type="EMBL" id="CAH1207482.1"/>
    </source>
</evidence>
<evidence type="ECO:0000313" key="9">
    <source>
        <dbReference type="Proteomes" id="UP000838821"/>
    </source>
</evidence>
<reference evidence="8" key="1">
    <citation type="submission" date="2022-01" db="EMBL/GenBank/DDBJ databases">
        <authorList>
            <person name="Criscuolo A."/>
        </authorList>
    </citation>
    <scope>NUCLEOTIDE SEQUENCE</scope>
    <source>
        <strain evidence="8">CIP111891</strain>
    </source>
</reference>
<feature type="transmembrane region" description="Helical" evidence="6">
    <location>
        <begin position="82"/>
        <end position="107"/>
    </location>
</feature>
<proteinExistence type="inferred from homology"/>
<keyword evidence="4 6" id="KW-1133">Transmembrane helix</keyword>
<comment type="similarity">
    <text evidence="2">Belongs to the GtrA family.</text>
</comment>
<evidence type="ECO:0000256" key="1">
    <source>
        <dbReference type="ARBA" id="ARBA00004141"/>
    </source>
</evidence>
<gene>
    <name evidence="8" type="ORF">PAECIP111891_03012</name>
</gene>
<dbReference type="Pfam" id="PF04138">
    <property type="entry name" value="GtrA_DPMS_TM"/>
    <property type="match status" value="1"/>
</dbReference>
<dbReference type="RefSeq" id="WP_236288300.1">
    <property type="nucleotide sequence ID" value="NZ_CAKMMW010000008.1"/>
</dbReference>
<keyword evidence="9" id="KW-1185">Reference proteome</keyword>
<sequence>MTSTSLKSLLTGSFARFLLVGVLNTLVGLSASFALFNLLNLNYWLSTFGGNTIGAVVSYLLNRTFTFRSKASIGSSWWKFALVILICYGFSYGISWLLAEAISSYLPNASTNWLHNGAILVGNGLYTIGNYIGHKYFTFRTHDSKKGRAS</sequence>
<feature type="transmembrane region" description="Helical" evidence="6">
    <location>
        <begin position="41"/>
        <end position="61"/>
    </location>
</feature>
<evidence type="ECO:0000256" key="4">
    <source>
        <dbReference type="ARBA" id="ARBA00022989"/>
    </source>
</evidence>
<evidence type="ECO:0000259" key="7">
    <source>
        <dbReference type="Pfam" id="PF04138"/>
    </source>
</evidence>
<evidence type="ECO:0000256" key="2">
    <source>
        <dbReference type="ARBA" id="ARBA00009399"/>
    </source>
</evidence>
<feature type="transmembrane region" description="Helical" evidence="6">
    <location>
        <begin position="14"/>
        <end position="35"/>
    </location>
</feature>
<evidence type="ECO:0000256" key="3">
    <source>
        <dbReference type="ARBA" id="ARBA00022692"/>
    </source>
</evidence>
<name>A0ABM9CA65_9BACL</name>
<dbReference type="EMBL" id="CAKMMW010000008">
    <property type="protein sequence ID" value="CAH1207482.1"/>
    <property type="molecule type" value="Genomic_DNA"/>
</dbReference>
<protein>
    <recommendedName>
        <fullName evidence="7">GtrA/DPMS transmembrane domain-containing protein</fullName>
    </recommendedName>
</protein>
<keyword evidence="5 6" id="KW-0472">Membrane</keyword>
<dbReference type="InterPro" id="IPR007267">
    <property type="entry name" value="GtrA_DPMS_TM"/>
</dbReference>
<evidence type="ECO:0000256" key="6">
    <source>
        <dbReference type="SAM" id="Phobius"/>
    </source>
</evidence>
<evidence type="ECO:0000256" key="5">
    <source>
        <dbReference type="ARBA" id="ARBA00023136"/>
    </source>
</evidence>
<dbReference type="InterPro" id="IPR051401">
    <property type="entry name" value="GtrA_CellWall_Glycosyl"/>
</dbReference>
<dbReference type="PANTHER" id="PTHR38459:SF1">
    <property type="entry name" value="PROPHAGE BACTOPRENOL-LINKED GLUCOSE TRANSLOCASE HOMOLOG"/>
    <property type="match status" value="1"/>
</dbReference>
<keyword evidence="3 6" id="KW-0812">Transmembrane</keyword>
<comment type="caution">
    <text evidence="8">The sequence shown here is derived from an EMBL/GenBank/DDBJ whole genome shotgun (WGS) entry which is preliminary data.</text>
</comment>
<comment type="subcellular location">
    <subcellularLocation>
        <location evidence="1">Membrane</location>
        <topology evidence="1">Multi-pass membrane protein</topology>
    </subcellularLocation>
</comment>
<dbReference type="Proteomes" id="UP000838821">
    <property type="component" value="Unassembled WGS sequence"/>
</dbReference>
<dbReference type="PANTHER" id="PTHR38459">
    <property type="entry name" value="PROPHAGE BACTOPRENOL-LINKED GLUCOSE TRANSLOCASE HOMOLOG"/>
    <property type="match status" value="1"/>
</dbReference>